<reference evidence="2" key="1">
    <citation type="journal article" date="2020" name="Stud. Mycol.">
        <title>101 Dothideomycetes genomes: a test case for predicting lifestyles and emergence of pathogens.</title>
        <authorList>
            <person name="Haridas S."/>
            <person name="Albert R."/>
            <person name="Binder M."/>
            <person name="Bloem J."/>
            <person name="Labutti K."/>
            <person name="Salamov A."/>
            <person name="Andreopoulos B."/>
            <person name="Baker S."/>
            <person name="Barry K."/>
            <person name="Bills G."/>
            <person name="Bluhm B."/>
            <person name="Cannon C."/>
            <person name="Castanera R."/>
            <person name="Culley D."/>
            <person name="Daum C."/>
            <person name="Ezra D."/>
            <person name="Gonzalez J."/>
            <person name="Henrissat B."/>
            <person name="Kuo A."/>
            <person name="Liang C."/>
            <person name="Lipzen A."/>
            <person name="Lutzoni F."/>
            <person name="Magnuson J."/>
            <person name="Mondo S."/>
            <person name="Nolan M."/>
            <person name="Ohm R."/>
            <person name="Pangilinan J."/>
            <person name="Park H.-J."/>
            <person name="Ramirez L."/>
            <person name="Alfaro M."/>
            <person name="Sun H."/>
            <person name="Tritt A."/>
            <person name="Yoshinaga Y."/>
            <person name="Zwiers L.-H."/>
            <person name="Turgeon B."/>
            <person name="Goodwin S."/>
            <person name="Spatafora J."/>
            <person name="Crous P."/>
            <person name="Grigoriev I."/>
        </authorList>
    </citation>
    <scope>NUCLEOTIDE SEQUENCE</scope>
    <source>
        <strain evidence="2">ATCC 16933</strain>
    </source>
</reference>
<dbReference type="InterPro" id="IPR038886">
    <property type="entry name" value="E3_SLX5/Rfp1"/>
</dbReference>
<dbReference type="AlphaFoldDB" id="A0A6A6NLM2"/>
<dbReference type="PANTHER" id="PTHR28042:SF1">
    <property type="entry name" value="E3 UBIQUITIN-PROTEIN LIGASE COMPLEX SLX5-SLX8 SUBUNIT SLX5"/>
    <property type="match status" value="1"/>
</dbReference>
<evidence type="ECO:0000313" key="3">
    <source>
        <dbReference type="Proteomes" id="UP000799766"/>
    </source>
</evidence>
<feature type="region of interest" description="Disordered" evidence="1">
    <location>
        <begin position="389"/>
        <end position="410"/>
    </location>
</feature>
<proteinExistence type="predicted"/>
<feature type="compositionally biased region" description="Basic and acidic residues" evidence="1">
    <location>
        <begin position="318"/>
        <end position="334"/>
    </location>
</feature>
<gene>
    <name evidence="2" type="ORF">BDY21DRAFT_156799</name>
</gene>
<sequence length="498" mass="54763">MDWPRRSSKRSFDDMAHSHRSRSSLDLSSPPPQPHQNQHQHRASSRPGPGSFLQLPDPSRLRPSAGAAAGSSGHRTSTEHRHNPSSITSLLNSHDRTPGADNSGRLQAGGARQFHGDLPFVIDLTAEEGDSPGTVGQWNQSQQQPVQRTPGLPRFSRDIIDLSEDAEMDLAGNRWGAEERGGDLGGGVRASGNLDGNRGDIEPIILGDSGLNSPEVQILSSRPRNLGGNQGRTPFDALRNTVNANNNVHGGDGSRNFADNNDVQVVREHVIRHPNQRGGFDFRTLHGVSYEGGGRRLPRIPGLDENQMRPFGAGHLGEPSRMERGGGRERDGNRRNGRPFRRRVHVGEDASDDDFDGLIGGRGDEAHGFQIPDLNFEMIDINFNWNGNDRDREPPTYEAPEKAPAGFTRSPKEDEYLECPNCGDELNTGDSEVKKQVWVVKACGHVYCGECAKYRSSTWKKKAMDGEVRARWKPFKACVVEGCEKKVSTATSMLQLFL</sequence>
<feature type="compositionally biased region" description="Low complexity" evidence="1">
    <location>
        <begin position="64"/>
        <end position="73"/>
    </location>
</feature>
<feature type="region of interest" description="Disordered" evidence="1">
    <location>
        <begin position="128"/>
        <end position="153"/>
    </location>
</feature>
<keyword evidence="3" id="KW-1185">Reference proteome</keyword>
<feature type="compositionally biased region" description="Basic and acidic residues" evidence="1">
    <location>
        <begin position="389"/>
        <end position="401"/>
    </location>
</feature>
<dbReference type="GO" id="GO:0004842">
    <property type="term" value="F:ubiquitin-protein transferase activity"/>
    <property type="evidence" value="ECO:0007669"/>
    <property type="project" value="TreeGrafter"/>
</dbReference>
<evidence type="ECO:0000313" key="2">
    <source>
        <dbReference type="EMBL" id="KAF2452632.1"/>
    </source>
</evidence>
<feature type="compositionally biased region" description="Polar residues" evidence="1">
    <location>
        <begin position="134"/>
        <end position="147"/>
    </location>
</feature>
<dbReference type="GO" id="GO:0033768">
    <property type="term" value="C:SUMO-targeted ubiquitin ligase complex"/>
    <property type="evidence" value="ECO:0007669"/>
    <property type="project" value="TreeGrafter"/>
</dbReference>
<dbReference type="OrthoDB" id="2398441at2759"/>
<feature type="region of interest" description="Disordered" evidence="1">
    <location>
        <begin position="296"/>
        <end position="339"/>
    </location>
</feature>
<organism evidence="2 3">
    <name type="scientific">Lineolata rhizophorae</name>
    <dbReference type="NCBI Taxonomy" id="578093"/>
    <lineage>
        <taxon>Eukaryota</taxon>
        <taxon>Fungi</taxon>
        <taxon>Dikarya</taxon>
        <taxon>Ascomycota</taxon>
        <taxon>Pezizomycotina</taxon>
        <taxon>Dothideomycetes</taxon>
        <taxon>Dothideomycetes incertae sedis</taxon>
        <taxon>Lineolatales</taxon>
        <taxon>Lineolataceae</taxon>
        <taxon>Lineolata</taxon>
    </lineage>
</organism>
<dbReference type="Proteomes" id="UP000799766">
    <property type="component" value="Unassembled WGS sequence"/>
</dbReference>
<name>A0A6A6NLM2_9PEZI</name>
<feature type="region of interest" description="Disordered" evidence="1">
    <location>
        <begin position="1"/>
        <end position="110"/>
    </location>
</feature>
<accession>A0A6A6NLM2</accession>
<protein>
    <submittedName>
        <fullName evidence="2">Uncharacterized protein</fullName>
    </submittedName>
</protein>
<dbReference type="PANTHER" id="PTHR28042">
    <property type="entry name" value="E3 UBIQUITIN-PROTEIN LIGASE COMPLEX SLX5-SLX8 SUBUNIT SLX5"/>
    <property type="match status" value="1"/>
</dbReference>
<dbReference type="EMBL" id="MU001706">
    <property type="protein sequence ID" value="KAF2452632.1"/>
    <property type="molecule type" value="Genomic_DNA"/>
</dbReference>
<evidence type="ECO:0000256" key="1">
    <source>
        <dbReference type="SAM" id="MobiDB-lite"/>
    </source>
</evidence>